<evidence type="ECO:0000256" key="4">
    <source>
        <dbReference type="ARBA" id="ARBA00022801"/>
    </source>
</evidence>
<name>A0A366EWU7_9BACI</name>
<dbReference type="GO" id="GO:0004521">
    <property type="term" value="F:RNA endonuclease activity"/>
    <property type="evidence" value="ECO:0007669"/>
    <property type="project" value="InterPro"/>
</dbReference>
<feature type="domain" description="Endoribonuclease YicC-like N-terminal" evidence="7">
    <location>
        <begin position="46"/>
        <end position="199"/>
    </location>
</feature>
<dbReference type="NCBIfam" id="TIGR00255">
    <property type="entry name" value="YicC/YloC family endoribonuclease"/>
    <property type="match status" value="1"/>
</dbReference>
<dbReference type="InterPro" id="IPR013551">
    <property type="entry name" value="YicC-like_C"/>
</dbReference>
<dbReference type="Pfam" id="PF08340">
    <property type="entry name" value="YicC-like_C"/>
    <property type="match status" value="1"/>
</dbReference>
<keyword evidence="3" id="KW-0255">Endonuclease</keyword>
<sequence length="334" mass="39035">MKCGIIHKVIENSLYYLFYIVLSASMKSVDLHTNIVKRLDVIVMVVSMTGFGRSKVDSEQHNVTVEMKSVNHRFSECFIRMPRQLMKLEDKIKKQVSQSVKRGKVDIFITITGDGLVHKNLHIDWKLIQDYYQLVNKVKETFSLKDELQLSHLLNREEFVMIEEMEEENEELEQLVLKAVEQAANDLRQMREKEGELLRKDFLTHLNHFEAKIGELTDHAPDVINQYRERLRKRILEYNETSFDESRLLTEVAIFADKSDITEELTRLESHIQYFHSSLTGEGPVGRKLDFMIQEMNREVNTIGSKANDSFIATIVVELKSTLEKLREQVQNVE</sequence>
<evidence type="ECO:0000256" key="2">
    <source>
        <dbReference type="ARBA" id="ARBA00022722"/>
    </source>
</evidence>
<evidence type="ECO:0000256" key="1">
    <source>
        <dbReference type="ARBA" id="ARBA00001968"/>
    </source>
</evidence>
<gene>
    <name evidence="9" type="ORF">DET59_102256</name>
</gene>
<reference evidence="9 10" key="1">
    <citation type="submission" date="2018-06" db="EMBL/GenBank/DDBJ databases">
        <title>Freshwater and sediment microbial communities from various areas in North America, analyzing microbe dynamics in response to fracking.</title>
        <authorList>
            <person name="Lamendella R."/>
        </authorList>
    </citation>
    <scope>NUCLEOTIDE SEQUENCE [LARGE SCALE GENOMIC DNA]</scope>
    <source>
        <strain evidence="9 10">97B</strain>
    </source>
</reference>
<dbReference type="PANTHER" id="PTHR30636">
    <property type="entry name" value="UPF0701 PROTEIN YICC"/>
    <property type="match status" value="1"/>
</dbReference>
<dbReference type="PANTHER" id="PTHR30636:SF3">
    <property type="entry name" value="UPF0701 PROTEIN YICC"/>
    <property type="match status" value="1"/>
</dbReference>
<evidence type="ECO:0000256" key="5">
    <source>
        <dbReference type="ARBA" id="ARBA00035648"/>
    </source>
</evidence>
<evidence type="ECO:0000259" key="8">
    <source>
        <dbReference type="Pfam" id="PF08340"/>
    </source>
</evidence>
<feature type="domain" description="Endoribonuclease YicC-like C-terminal" evidence="8">
    <location>
        <begin position="218"/>
        <end position="334"/>
    </location>
</feature>
<accession>A0A366EWU7</accession>
<evidence type="ECO:0000313" key="9">
    <source>
        <dbReference type="EMBL" id="RBP06873.1"/>
    </source>
</evidence>
<keyword evidence="4" id="KW-0378">Hydrolase</keyword>
<dbReference type="EMBL" id="QNRJ01000002">
    <property type="protein sequence ID" value="RBP06873.1"/>
    <property type="molecule type" value="Genomic_DNA"/>
</dbReference>
<evidence type="ECO:0000259" key="7">
    <source>
        <dbReference type="Pfam" id="PF03755"/>
    </source>
</evidence>
<dbReference type="Proteomes" id="UP000252118">
    <property type="component" value="Unassembled WGS sequence"/>
</dbReference>
<keyword evidence="2" id="KW-0540">Nuclease</keyword>
<comment type="cofactor">
    <cofactor evidence="1">
        <name>a divalent metal cation</name>
        <dbReference type="ChEBI" id="CHEBI:60240"/>
    </cofactor>
</comment>
<keyword evidence="6" id="KW-0175">Coiled coil</keyword>
<dbReference type="InterPro" id="IPR005229">
    <property type="entry name" value="YicC/YloC-like"/>
</dbReference>
<feature type="coiled-coil region" evidence="6">
    <location>
        <begin position="155"/>
        <end position="200"/>
    </location>
</feature>
<evidence type="ECO:0000256" key="3">
    <source>
        <dbReference type="ARBA" id="ARBA00022759"/>
    </source>
</evidence>
<organism evidence="9 10">
    <name type="scientific">Rossellomorea aquimaris</name>
    <dbReference type="NCBI Taxonomy" id="189382"/>
    <lineage>
        <taxon>Bacteria</taxon>
        <taxon>Bacillati</taxon>
        <taxon>Bacillota</taxon>
        <taxon>Bacilli</taxon>
        <taxon>Bacillales</taxon>
        <taxon>Bacillaceae</taxon>
        <taxon>Rossellomorea</taxon>
    </lineage>
</organism>
<proteinExistence type="inferred from homology"/>
<evidence type="ECO:0000313" key="10">
    <source>
        <dbReference type="Proteomes" id="UP000252118"/>
    </source>
</evidence>
<dbReference type="InterPro" id="IPR013527">
    <property type="entry name" value="YicC-like_N"/>
</dbReference>
<dbReference type="Pfam" id="PF03755">
    <property type="entry name" value="YicC-like_N"/>
    <property type="match status" value="1"/>
</dbReference>
<protein>
    <submittedName>
        <fullName evidence="9">Uncharacterized protein (TIGR00255 family)</fullName>
    </submittedName>
</protein>
<evidence type="ECO:0000256" key="6">
    <source>
        <dbReference type="SAM" id="Coils"/>
    </source>
</evidence>
<dbReference type="AlphaFoldDB" id="A0A366EWU7"/>
<dbReference type="GO" id="GO:0016787">
    <property type="term" value="F:hydrolase activity"/>
    <property type="evidence" value="ECO:0007669"/>
    <property type="project" value="UniProtKB-KW"/>
</dbReference>
<comment type="caution">
    <text evidence="9">The sequence shown here is derived from an EMBL/GenBank/DDBJ whole genome shotgun (WGS) entry which is preliminary data.</text>
</comment>
<comment type="similarity">
    <text evidence="5">Belongs to the YicC/YloC family.</text>
</comment>